<evidence type="ECO:0000313" key="2">
    <source>
        <dbReference type="Proteomes" id="UP000559027"/>
    </source>
</evidence>
<name>A0A8H5FVW8_9AGAR</name>
<proteinExistence type="predicted"/>
<dbReference type="InterPro" id="IPR032675">
    <property type="entry name" value="LRR_dom_sf"/>
</dbReference>
<dbReference type="Gene3D" id="3.80.10.10">
    <property type="entry name" value="Ribonuclease Inhibitor"/>
    <property type="match status" value="1"/>
</dbReference>
<sequence>MILGNLDVWTEILSHLHIYLPLDQKEVIGEKRRALLCVALLSPTLTGLALEHLWRSMASLEPVRLVINSSCAGGQEQLRFLQDNQGGYWVLQEPLSQEQRIRASGYLSHIHNFHFQLTTGTRETSLWSMLSVSLGLSGTVPLIPNLKSLSLDFRGSNGGVATWLHSMTPLMSPSLGQVSYMTTLAHAGGVEVFQAMLKSQSIELSSLYYHGPPSPRLLECFLFFNGLESLTLDFILQGMSIQRYTQSAVTIADIFDQSPHLKALRVDLRLFPLRDPVSLGKRMKVDASPALRSLHVTGDASDLHSFLLDGVTSSSLSTLTIFIAQASELVWKSLCDRASVNFPKMRNLTLQAQPGSGVPQLLLQDISSIISRATMQSFQIDTIPHCLADANITGLVSSWPELKSFAILNDYSSFLSAKVLIEISQLPHLQYLALPLDLSQLGTPLLYTPHTDCPLQELKVIRYSAAPTTLDGKIDLARNILMLFPAIESISGVEASQNAYMGELHKLIRAFHSVVAIQTHRTASRHRVLKEDKQMKRPKIGEEIGVAQG</sequence>
<organism evidence="1 2">
    <name type="scientific">Leucocoprinus leucothites</name>
    <dbReference type="NCBI Taxonomy" id="201217"/>
    <lineage>
        <taxon>Eukaryota</taxon>
        <taxon>Fungi</taxon>
        <taxon>Dikarya</taxon>
        <taxon>Basidiomycota</taxon>
        <taxon>Agaricomycotina</taxon>
        <taxon>Agaricomycetes</taxon>
        <taxon>Agaricomycetidae</taxon>
        <taxon>Agaricales</taxon>
        <taxon>Agaricineae</taxon>
        <taxon>Agaricaceae</taxon>
        <taxon>Leucocoprinus</taxon>
    </lineage>
</organism>
<dbReference type="EMBL" id="JAACJO010000014">
    <property type="protein sequence ID" value="KAF5350667.1"/>
    <property type="molecule type" value="Genomic_DNA"/>
</dbReference>
<dbReference type="OrthoDB" id="3033921at2759"/>
<dbReference type="Proteomes" id="UP000559027">
    <property type="component" value="Unassembled WGS sequence"/>
</dbReference>
<accession>A0A8H5FVW8</accession>
<comment type="caution">
    <text evidence="1">The sequence shown here is derived from an EMBL/GenBank/DDBJ whole genome shotgun (WGS) entry which is preliminary data.</text>
</comment>
<protein>
    <submittedName>
        <fullName evidence="1">Uncharacterized protein</fullName>
    </submittedName>
</protein>
<evidence type="ECO:0000313" key="1">
    <source>
        <dbReference type="EMBL" id="KAF5350667.1"/>
    </source>
</evidence>
<dbReference type="AlphaFoldDB" id="A0A8H5FVW8"/>
<gene>
    <name evidence="1" type="ORF">D9756_008521</name>
</gene>
<keyword evidence="2" id="KW-1185">Reference proteome</keyword>
<reference evidence="1 2" key="1">
    <citation type="journal article" date="2020" name="ISME J.">
        <title>Uncovering the hidden diversity of litter-decomposition mechanisms in mushroom-forming fungi.</title>
        <authorList>
            <person name="Floudas D."/>
            <person name="Bentzer J."/>
            <person name="Ahren D."/>
            <person name="Johansson T."/>
            <person name="Persson P."/>
            <person name="Tunlid A."/>
        </authorList>
    </citation>
    <scope>NUCLEOTIDE SEQUENCE [LARGE SCALE GENOMIC DNA]</scope>
    <source>
        <strain evidence="1 2">CBS 146.42</strain>
    </source>
</reference>